<dbReference type="SUPFAM" id="SSF69593">
    <property type="entry name" value="Glycerol-3-phosphate (1)-acyltransferase"/>
    <property type="match status" value="1"/>
</dbReference>
<reference evidence="6" key="1">
    <citation type="journal article" date="2019" name="Int. J. Syst. Evol. Microbiol.">
        <title>The Global Catalogue of Microorganisms (GCM) 10K type strain sequencing project: providing services to taxonomists for standard genome sequencing and annotation.</title>
        <authorList>
            <consortium name="The Broad Institute Genomics Platform"/>
            <consortium name="The Broad Institute Genome Sequencing Center for Infectious Disease"/>
            <person name="Wu L."/>
            <person name="Ma J."/>
        </authorList>
    </citation>
    <scope>NUCLEOTIDE SEQUENCE [LARGE SCALE GENOMIC DNA]</scope>
    <source>
        <strain evidence="6">JCM 12140</strain>
    </source>
</reference>
<dbReference type="RefSeq" id="WP_204607570.1">
    <property type="nucleotide sequence ID" value="NZ_BAAAJX010000003.1"/>
</dbReference>
<dbReference type="Proteomes" id="UP001501742">
    <property type="component" value="Unassembled WGS sequence"/>
</dbReference>
<dbReference type="PANTHER" id="PTHR10434:SF55">
    <property type="entry name" value="POSSIBLE ACYLTRANSFERASE"/>
    <property type="match status" value="1"/>
</dbReference>
<keyword evidence="1" id="KW-0808">Transferase</keyword>
<feature type="region of interest" description="Disordered" evidence="3">
    <location>
        <begin position="1"/>
        <end position="22"/>
    </location>
</feature>
<evidence type="ECO:0000259" key="4">
    <source>
        <dbReference type="SMART" id="SM00563"/>
    </source>
</evidence>
<gene>
    <name evidence="5" type="ORF">GCM10009627_06540</name>
</gene>
<feature type="domain" description="Phospholipid/glycerol acyltransferase" evidence="4">
    <location>
        <begin position="67"/>
        <end position="186"/>
    </location>
</feature>
<dbReference type="Pfam" id="PF01553">
    <property type="entry name" value="Acyltransferase"/>
    <property type="match status" value="1"/>
</dbReference>
<dbReference type="GO" id="GO:0016746">
    <property type="term" value="F:acyltransferase activity"/>
    <property type="evidence" value="ECO:0007669"/>
    <property type="project" value="UniProtKB-KW"/>
</dbReference>
<dbReference type="PANTHER" id="PTHR10434">
    <property type="entry name" value="1-ACYL-SN-GLYCEROL-3-PHOSPHATE ACYLTRANSFERASE"/>
    <property type="match status" value="1"/>
</dbReference>
<accession>A0ABP4K0L9</accession>
<evidence type="ECO:0000313" key="6">
    <source>
        <dbReference type="Proteomes" id="UP001501742"/>
    </source>
</evidence>
<evidence type="ECO:0000256" key="2">
    <source>
        <dbReference type="ARBA" id="ARBA00023315"/>
    </source>
</evidence>
<dbReference type="EMBL" id="BAAAJX010000003">
    <property type="protein sequence ID" value="GAA1492308.1"/>
    <property type="molecule type" value="Genomic_DNA"/>
</dbReference>
<evidence type="ECO:0000256" key="1">
    <source>
        <dbReference type="ARBA" id="ARBA00022679"/>
    </source>
</evidence>
<evidence type="ECO:0000313" key="5">
    <source>
        <dbReference type="EMBL" id="GAA1492308.1"/>
    </source>
</evidence>
<name>A0ABP4K0L9_9MICO</name>
<proteinExistence type="predicted"/>
<feature type="region of interest" description="Disordered" evidence="3">
    <location>
        <begin position="248"/>
        <end position="270"/>
    </location>
</feature>
<dbReference type="SMART" id="SM00563">
    <property type="entry name" value="PlsC"/>
    <property type="match status" value="1"/>
</dbReference>
<organism evidence="5 6">
    <name type="scientific">Curtobacterium herbarum</name>
    <dbReference type="NCBI Taxonomy" id="150122"/>
    <lineage>
        <taxon>Bacteria</taxon>
        <taxon>Bacillati</taxon>
        <taxon>Actinomycetota</taxon>
        <taxon>Actinomycetes</taxon>
        <taxon>Micrococcales</taxon>
        <taxon>Microbacteriaceae</taxon>
        <taxon>Curtobacterium</taxon>
    </lineage>
</organism>
<keyword evidence="2 5" id="KW-0012">Acyltransferase</keyword>
<dbReference type="InterPro" id="IPR002123">
    <property type="entry name" value="Plipid/glycerol_acylTrfase"/>
</dbReference>
<comment type="caution">
    <text evidence="5">The sequence shown here is derived from an EMBL/GenBank/DDBJ whole genome shotgun (WGS) entry which is preliminary data.</text>
</comment>
<keyword evidence="6" id="KW-1185">Reference proteome</keyword>
<dbReference type="CDD" id="cd07989">
    <property type="entry name" value="LPLAT_AGPAT-like"/>
    <property type="match status" value="1"/>
</dbReference>
<protein>
    <submittedName>
        <fullName evidence="5">Lysophospholipid acyltransferase family protein</fullName>
    </submittedName>
</protein>
<sequence length="270" mass="29888">MSAEPADARAGAVDQVTTGLPNPGRRWKRGDLNVAFRITSVFVIPLFRWVAAYRWHGPNRLPADGAFVLAPNHYTNIDPLVVGTAVWVSRRPPLFLAKASIFDVPVVGKLMSGMGQIPVERSGRTRSNNPLQGGGGLVRNGGAVIVYPEGTLTRDPDLWPMRGKTGAARIALENDVPLIPMAHWGTQRILPRYSKRLNLFRKAHVDILFGEPMDLSAYRGKPIDQALLQEVTDALMAEITKLVEQLRGERAPEKRWDPSTARQKETGKFE</sequence>
<evidence type="ECO:0000256" key="3">
    <source>
        <dbReference type="SAM" id="MobiDB-lite"/>
    </source>
</evidence>